<organism evidence="1 2">
    <name type="scientific">Salmonella phage SE131</name>
    <dbReference type="NCBI Taxonomy" id="2081631"/>
    <lineage>
        <taxon>Viruses</taxon>
        <taxon>Duplodnaviria</taxon>
        <taxon>Heunggongvirae</taxon>
        <taxon>Uroviricota</taxon>
        <taxon>Caudoviricetes</taxon>
        <taxon>Grimontviridae</taxon>
        <taxon>Moazamivirus</taxon>
        <taxon>Moazamivirus SE131</taxon>
    </lineage>
</organism>
<proteinExistence type="predicted"/>
<keyword evidence="2" id="KW-1185">Reference proteome</keyword>
<accession>A0A2P1CA69</accession>
<dbReference type="GeneID" id="77948257"/>
<reference evidence="1 2" key="1">
    <citation type="submission" date="2018-01" db="EMBL/GenBank/DDBJ databases">
        <title>Draft Genome Sequence of Salmonella Enteritidis Phage SE131.</title>
        <authorList>
            <person name="Kim Y."/>
            <person name="Han B.K."/>
            <person name="Kim H."/>
            <person name="Kim D."/>
        </authorList>
    </citation>
    <scope>NUCLEOTIDE SEQUENCE [LARGE SCALE GENOMIC DNA]</scope>
</reference>
<evidence type="ECO:0000313" key="2">
    <source>
        <dbReference type="Proteomes" id="UP000240649"/>
    </source>
</evidence>
<dbReference type="KEGG" id="vg:77948257"/>
<dbReference type="EMBL" id="MG873442">
    <property type="protein sequence ID" value="AVJ48138.1"/>
    <property type="molecule type" value="Genomic_DNA"/>
</dbReference>
<evidence type="ECO:0000313" key="1">
    <source>
        <dbReference type="EMBL" id="AVJ48138.1"/>
    </source>
</evidence>
<name>A0A2P1CA69_9CAUD</name>
<dbReference type="Proteomes" id="UP000240649">
    <property type="component" value="Segment"/>
</dbReference>
<sequence>MRKEMFEVNIGERFRANGAVFVCIRMYGEYDNVLAIDEDSKRMVKFPPYAACEFLPTQAVEPVEAGALDVNDVVRLVDDKNNFNSETFLILENEGDFSEVRAKVLETGDITSINPYAMVKVLTHGNS</sequence>
<protein>
    <submittedName>
        <fullName evidence="1">Uncharacterized protein</fullName>
    </submittedName>
</protein>
<dbReference type="RefSeq" id="YP_010671987.1">
    <property type="nucleotide sequence ID" value="NC_070974.1"/>
</dbReference>